<dbReference type="InterPro" id="IPR023772">
    <property type="entry name" value="DNA-bd_HTH_TetR-type_CS"/>
</dbReference>
<dbReference type="InterPro" id="IPR036271">
    <property type="entry name" value="Tet_transcr_reg_TetR-rel_C_sf"/>
</dbReference>
<comment type="caution">
    <text evidence="7">The sequence shown here is derived from an EMBL/GenBank/DDBJ whole genome shotgun (WGS) entry which is preliminary data.</text>
</comment>
<evidence type="ECO:0000256" key="3">
    <source>
        <dbReference type="ARBA" id="ARBA00023125"/>
    </source>
</evidence>
<dbReference type="InterPro" id="IPR050109">
    <property type="entry name" value="HTH-type_TetR-like_transc_reg"/>
</dbReference>
<organism evidence="7 9">
    <name type="scientific">Saccharopolyspora gregorii</name>
    <dbReference type="NCBI Taxonomy" id="33914"/>
    <lineage>
        <taxon>Bacteria</taxon>
        <taxon>Bacillati</taxon>
        <taxon>Actinomycetota</taxon>
        <taxon>Actinomycetes</taxon>
        <taxon>Pseudonocardiales</taxon>
        <taxon>Pseudonocardiaceae</taxon>
        <taxon>Saccharopolyspora</taxon>
    </lineage>
</organism>
<dbReference type="SUPFAM" id="SSF46689">
    <property type="entry name" value="Homeodomain-like"/>
    <property type="match status" value="1"/>
</dbReference>
<feature type="DNA-binding region" description="H-T-H motif" evidence="5">
    <location>
        <begin position="32"/>
        <end position="51"/>
    </location>
</feature>
<evidence type="ECO:0000256" key="2">
    <source>
        <dbReference type="ARBA" id="ARBA00023015"/>
    </source>
</evidence>
<accession>A0ABP6RJV4</accession>
<name>A0ABP6RJV4_9PSEU</name>
<keyword evidence="1" id="KW-0678">Repressor</keyword>
<evidence type="ECO:0000256" key="4">
    <source>
        <dbReference type="ARBA" id="ARBA00023163"/>
    </source>
</evidence>
<reference evidence="9" key="2">
    <citation type="journal article" date="2019" name="Int. J. Syst. Evol. Microbiol.">
        <title>The Global Catalogue of Microorganisms (GCM) 10K type strain sequencing project: providing services to taxonomists for standard genome sequencing and annotation.</title>
        <authorList>
            <consortium name="The Broad Institute Genomics Platform"/>
            <consortium name="The Broad Institute Genome Sequencing Center for Infectious Disease"/>
            <person name="Wu L."/>
            <person name="Ma J."/>
        </authorList>
    </citation>
    <scope>NUCLEOTIDE SEQUENCE [LARGE SCALE GENOMIC DNA]</scope>
    <source>
        <strain evidence="9">JCM 9687</strain>
    </source>
</reference>
<proteinExistence type="predicted"/>
<reference evidence="7" key="3">
    <citation type="submission" date="2023-12" db="EMBL/GenBank/DDBJ databases">
        <authorList>
            <person name="Sun Q."/>
            <person name="Inoue M."/>
        </authorList>
    </citation>
    <scope>NUCLEOTIDE SEQUENCE</scope>
    <source>
        <strain evidence="7">JCM 9687</strain>
    </source>
</reference>
<keyword evidence="9" id="KW-1185">Reference proteome</keyword>
<dbReference type="SUPFAM" id="SSF48498">
    <property type="entry name" value="Tetracyclin repressor-like, C-terminal domain"/>
    <property type="match status" value="1"/>
</dbReference>
<dbReference type="EMBL" id="BAAAYK010000016">
    <property type="protein sequence ID" value="GAA3353441.1"/>
    <property type="molecule type" value="Genomic_DNA"/>
</dbReference>
<dbReference type="PROSITE" id="PS50977">
    <property type="entry name" value="HTH_TETR_2"/>
    <property type="match status" value="1"/>
</dbReference>
<dbReference type="InterPro" id="IPR009057">
    <property type="entry name" value="Homeodomain-like_sf"/>
</dbReference>
<gene>
    <name evidence="7" type="ORF">GCM10020366_06740</name>
    <name evidence="8" type="ORF">GCM10020366_19440</name>
</gene>
<evidence type="ECO:0000313" key="7">
    <source>
        <dbReference type="EMBL" id="GAA3353441.1"/>
    </source>
</evidence>
<keyword evidence="4" id="KW-0804">Transcription</keyword>
<protein>
    <submittedName>
        <fullName evidence="7">TetR family transcriptional regulator C-terminal domain-containing protein</fullName>
    </submittedName>
</protein>
<feature type="domain" description="HTH tetR-type" evidence="6">
    <location>
        <begin position="9"/>
        <end position="69"/>
    </location>
</feature>
<dbReference type="Gene3D" id="1.10.357.10">
    <property type="entry name" value="Tetracycline Repressor, domain 2"/>
    <property type="match status" value="1"/>
</dbReference>
<evidence type="ECO:0000256" key="5">
    <source>
        <dbReference type="PROSITE-ProRule" id="PRU00335"/>
    </source>
</evidence>
<dbReference type="Pfam" id="PF13977">
    <property type="entry name" value="TetR_C_6"/>
    <property type="match status" value="1"/>
</dbReference>
<keyword evidence="2" id="KW-0805">Transcription regulation</keyword>
<reference evidence="7" key="1">
    <citation type="journal article" date="2014" name="Int. J. Syst. Evol. Microbiol.">
        <title>Complete genome of a new Firmicutes species belonging to the dominant human colonic microbiota ('Ruminococcus bicirculans') reveals two chromosomes and a selective capacity to utilize plant glucans.</title>
        <authorList>
            <consortium name="NISC Comparative Sequencing Program"/>
            <person name="Wegmann U."/>
            <person name="Louis P."/>
            <person name="Goesmann A."/>
            <person name="Henrissat B."/>
            <person name="Duncan S.H."/>
            <person name="Flint H.J."/>
        </authorList>
    </citation>
    <scope>NUCLEOTIDE SEQUENCE</scope>
    <source>
        <strain evidence="7">JCM 9687</strain>
    </source>
</reference>
<dbReference type="Proteomes" id="UP001500483">
    <property type="component" value="Unassembled WGS sequence"/>
</dbReference>
<sequence length="198" mass="21866">MVVRRIDQEARRRDIVAATWRTLERGGLAEASVRKVAAEAGLATGSVRHFFGTQAELHAFALRSLSERVGERVRRAEAEPDVRRRALAMLGELLPLRDETTRELGIWLEFVHRSRHDPALAEIIGDQAREVRGFLLHVVRGLVELGQLPAGTDPERTAAGLGALVDGLTFQLLTAPGLLDREQAAALLEERLFGTTPR</sequence>
<evidence type="ECO:0000259" key="6">
    <source>
        <dbReference type="PROSITE" id="PS50977"/>
    </source>
</evidence>
<evidence type="ECO:0000313" key="9">
    <source>
        <dbReference type="Proteomes" id="UP001500483"/>
    </source>
</evidence>
<dbReference type="EMBL" id="BAAAYK010000038">
    <property type="protein sequence ID" value="GAA3356223.1"/>
    <property type="molecule type" value="Genomic_DNA"/>
</dbReference>
<dbReference type="Pfam" id="PF00440">
    <property type="entry name" value="TetR_N"/>
    <property type="match status" value="1"/>
</dbReference>
<dbReference type="InterPro" id="IPR001647">
    <property type="entry name" value="HTH_TetR"/>
</dbReference>
<evidence type="ECO:0000256" key="1">
    <source>
        <dbReference type="ARBA" id="ARBA00022491"/>
    </source>
</evidence>
<dbReference type="PANTHER" id="PTHR30055">
    <property type="entry name" value="HTH-TYPE TRANSCRIPTIONAL REGULATOR RUTR"/>
    <property type="match status" value="1"/>
</dbReference>
<dbReference type="InterPro" id="IPR039538">
    <property type="entry name" value="BetI_C"/>
</dbReference>
<dbReference type="PROSITE" id="PS01081">
    <property type="entry name" value="HTH_TETR_1"/>
    <property type="match status" value="1"/>
</dbReference>
<dbReference type="PANTHER" id="PTHR30055:SF234">
    <property type="entry name" value="HTH-TYPE TRANSCRIPTIONAL REGULATOR BETI"/>
    <property type="match status" value="1"/>
</dbReference>
<keyword evidence="3 5" id="KW-0238">DNA-binding</keyword>
<evidence type="ECO:0000313" key="8">
    <source>
        <dbReference type="EMBL" id="GAA3356223.1"/>
    </source>
</evidence>